<protein>
    <submittedName>
        <fullName evidence="2">Sugar phosphate isomerase/epimerase</fullName>
    </submittedName>
</protein>
<organism evidence="2">
    <name type="scientific">Ignisphaera aggregans</name>
    <dbReference type="NCBI Taxonomy" id="334771"/>
    <lineage>
        <taxon>Archaea</taxon>
        <taxon>Thermoproteota</taxon>
        <taxon>Thermoprotei</taxon>
        <taxon>Desulfurococcales</taxon>
        <taxon>Desulfurococcaceae</taxon>
        <taxon>Ignisphaera</taxon>
    </lineage>
</organism>
<evidence type="ECO:0000259" key="1">
    <source>
        <dbReference type="Pfam" id="PF01261"/>
    </source>
</evidence>
<accession>A0A7J2U4U6</accession>
<evidence type="ECO:0000313" key="2">
    <source>
        <dbReference type="EMBL" id="HEM67273.1"/>
    </source>
</evidence>
<gene>
    <name evidence="2" type="ORF">ENO26_06905</name>
</gene>
<comment type="caution">
    <text evidence="2">The sequence shown here is derived from an EMBL/GenBank/DDBJ whole genome shotgun (WGS) entry which is preliminary data.</text>
</comment>
<dbReference type="InterPro" id="IPR013022">
    <property type="entry name" value="Xyl_isomerase-like_TIM-brl"/>
</dbReference>
<dbReference type="PANTHER" id="PTHR12110">
    <property type="entry name" value="HYDROXYPYRUVATE ISOMERASE"/>
    <property type="match status" value="1"/>
</dbReference>
<dbReference type="Pfam" id="PF01261">
    <property type="entry name" value="AP_endonuc_2"/>
    <property type="match status" value="1"/>
</dbReference>
<dbReference type="PANTHER" id="PTHR12110:SF21">
    <property type="entry name" value="XYLOSE ISOMERASE-LIKE TIM BARREL DOMAIN-CONTAINING PROTEIN"/>
    <property type="match status" value="1"/>
</dbReference>
<reference evidence="2" key="1">
    <citation type="journal article" date="2020" name="mSystems">
        <title>Genome- and Community-Level Interaction Insights into Carbon Utilization and Element Cycling Functions of Hydrothermarchaeota in Hydrothermal Sediment.</title>
        <authorList>
            <person name="Zhou Z."/>
            <person name="Liu Y."/>
            <person name="Xu W."/>
            <person name="Pan J."/>
            <person name="Luo Z.H."/>
            <person name="Li M."/>
        </authorList>
    </citation>
    <scope>NUCLEOTIDE SEQUENCE [LARGE SCALE GENOMIC DNA]</scope>
    <source>
        <strain evidence="2">SpSt-125</strain>
    </source>
</reference>
<dbReference type="SUPFAM" id="SSF51658">
    <property type="entry name" value="Xylose isomerase-like"/>
    <property type="match status" value="1"/>
</dbReference>
<sequence>MKITFTTLAYPHLKLEEVLERAKRFDLDAIELRVADDGIHLKPHYPIDRKVLKIIEESGIKIASIAGYARFSMLDINERIRNEELLKTLILMAEEFGARIVRTYAGKFPDSVENSINRIAESMNRLADFADTHSVYIAIETHDELTKLETLLKLLNKLSSRIKILYDVANMIMAGEKHEEVFPHIVNRLVHIHIKDFVMEEGRRVFVRPGKGVVPICKIVKDLKTVGYQGYISIEWEKMWHPDIEDPDIVIPLYIEYIDKCYRC</sequence>
<dbReference type="EMBL" id="DSEU01000045">
    <property type="protein sequence ID" value="HEM67273.1"/>
    <property type="molecule type" value="Genomic_DNA"/>
</dbReference>
<dbReference type="Gene3D" id="3.20.20.150">
    <property type="entry name" value="Divalent-metal-dependent TIM barrel enzymes"/>
    <property type="match status" value="1"/>
</dbReference>
<proteinExistence type="predicted"/>
<dbReference type="InterPro" id="IPR036237">
    <property type="entry name" value="Xyl_isomerase-like_sf"/>
</dbReference>
<dbReference type="AlphaFoldDB" id="A0A7J2U4U6"/>
<dbReference type="GO" id="GO:0016853">
    <property type="term" value="F:isomerase activity"/>
    <property type="evidence" value="ECO:0007669"/>
    <property type="project" value="UniProtKB-KW"/>
</dbReference>
<dbReference type="InterPro" id="IPR050312">
    <property type="entry name" value="IolE/XylAMocC-like"/>
</dbReference>
<keyword evidence="2" id="KW-0413">Isomerase</keyword>
<feature type="domain" description="Xylose isomerase-like TIM barrel" evidence="1">
    <location>
        <begin position="19"/>
        <end position="240"/>
    </location>
</feature>
<name>A0A7J2U4U6_9CREN</name>